<evidence type="ECO:0000313" key="1">
    <source>
        <dbReference type="EMBL" id="OYD08428.1"/>
    </source>
</evidence>
<comment type="caution">
    <text evidence="1">The sequence shown here is derived from an EMBL/GenBank/DDBJ whole genome shotgun (WGS) entry which is preliminary data.</text>
</comment>
<protein>
    <submittedName>
        <fullName evidence="1">Uncharacterized protein</fullName>
    </submittedName>
</protein>
<evidence type="ECO:0000313" key="2">
    <source>
        <dbReference type="Proteomes" id="UP000215459"/>
    </source>
</evidence>
<gene>
    <name evidence="1" type="ORF">CHM34_06235</name>
</gene>
<accession>A0A235B7Y2</accession>
<name>A0A235B7Y2_9BACL</name>
<dbReference type="EMBL" id="NOWF01000003">
    <property type="protein sequence ID" value="OYD08428.1"/>
    <property type="molecule type" value="Genomic_DNA"/>
</dbReference>
<dbReference type="Proteomes" id="UP000215459">
    <property type="component" value="Unassembled WGS sequence"/>
</dbReference>
<keyword evidence="2" id="KW-1185">Reference proteome</keyword>
<dbReference type="AlphaFoldDB" id="A0A235B7Y2"/>
<sequence length="64" mass="7428">MGGISDKKIKRECVKEHDCRIGDRSAGRVFLPFLLVRNPFVVYNVEENGLRICRKEVRERGHEA</sequence>
<reference evidence="1 2" key="1">
    <citation type="submission" date="2017-07" db="EMBL/GenBank/DDBJ databases">
        <title>The genome sequence of Paludifilum halophilum highlights mechanisms for microbial adaptation to high salt environemnts.</title>
        <authorList>
            <person name="Belbahri L."/>
        </authorList>
    </citation>
    <scope>NUCLEOTIDE SEQUENCE [LARGE SCALE GENOMIC DNA]</scope>
    <source>
        <strain evidence="1 2">DSM 102817</strain>
    </source>
</reference>
<organism evidence="1 2">
    <name type="scientific">Paludifilum halophilum</name>
    <dbReference type="NCBI Taxonomy" id="1642702"/>
    <lineage>
        <taxon>Bacteria</taxon>
        <taxon>Bacillati</taxon>
        <taxon>Bacillota</taxon>
        <taxon>Bacilli</taxon>
        <taxon>Bacillales</taxon>
        <taxon>Thermoactinomycetaceae</taxon>
        <taxon>Paludifilum</taxon>
    </lineage>
</organism>
<proteinExistence type="predicted"/>